<evidence type="ECO:0000256" key="1">
    <source>
        <dbReference type="SAM" id="MobiDB-lite"/>
    </source>
</evidence>
<keyword evidence="3" id="KW-1185">Reference proteome</keyword>
<organism evidence="2 3">
    <name type="scientific">Cirrhinus mrigala</name>
    <name type="common">Mrigala</name>
    <dbReference type="NCBI Taxonomy" id="683832"/>
    <lineage>
        <taxon>Eukaryota</taxon>
        <taxon>Metazoa</taxon>
        <taxon>Chordata</taxon>
        <taxon>Craniata</taxon>
        <taxon>Vertebrata</taxon>
        <taxon>Euteleostomi</taxon>
        <taxon>Actinopterygii</taxon>
        <taxon>Neopterygii</taxon>
        <taxon>Teleostei</taxon>
        <taxon>Ostariophysi</taxon>
        <taxon>Cypriniformes</taxon>
        <taxon>Cyprinidae</taxon>
        <taxon>Labeoninae</taxon>
        <taxon>Labeonini</taxon>
        <taxon>Cirrhinus</taxon>
    </lineage>
</organism>
<accession>A0ABD0MS08</accession>
<sequence length="134" mass="14139">MNDEANASTSVTERNPPTNQLSADPVNDEGESNRSDGADQKIEAHSLSNDEGSVTNVDDVVHTPANAVESEPNVTVREAVSADVDPGESSELNRVIDNVEMVRVGGESVDSQASDLSLTQGDAELLIEGMTFLI</sequence>
<feature type="compositionally biased region" description="Basic and acidic residues" evidence="1">
    <location>
        <begin position="31"/>
        <end position="44"/>
    </location>
</feature>
<dbReference type="AlphaFoldDB" id="A0ABD0MS08"/>
<feature type="region of interest" description="Disordered" evidence="1">
    <location>
        <begin position="1"/>
        <end position="74"/>
    </location>
</feature>
<evidence type="ECO:0000313" key="3">
    <source>
        <dbReference type="Proteomes" id="UP001529510"/>
    </source>
</evidence>
<dbReference type="Proteomes" id="UP001529510">
    <property type="component" value="Unassembled WGS sequence"/>
</dbReference>
<evidence type="ECO:0000313" key="2">
    <source>
        <dbReference type="EMBL" id="KAL0152828.1"/>
    </source>
</evidence>
<reference evidence="2 3" key="1">
    <citation type="submission" date="2024-05" db="EMBL/GenBank/DDBJ databases">
        <title>Genome sequencing and assembly of Indian major carp, Cirrhinus mrigala (Hamilton, 1822).</title>
        <authorList>
            <person name="Mohindra V."/>
            <person name="Chowdhury L.M."/>
            <person name="Lal K."/>
            <person name="Jena J.K."/>
        </authorList>
    </citation>
    <scope>NUCLEOTIDE SEQUENCE [LARGE SCALE GENOMIC DNA]</scope>
    <source>
        <strain evidence="2">CM1030</strain>
        <tissue evidence="2">Blood</tissue>
    </source>
</reference>
<gene>
    <name evidence="2" type="ORF">M9458_051868</name>
</gene>
<feature type="compositionally biased region" description="Polar residues" evidence="1">
    <location>
        <begin position="46"/>
        <end position="56"/>
    </location>
</feature>
<feature type="compositionally biased region" description="Polar residues" evidence="1">
    <location>
        <begin position="1"/>
        <end position="22"/>
    </location>
</feature>
<proteinExistence type="predicted"/>
<name>A0ABD0MS08_CIRMR</name>
<dbReference type="EMBL" id="JAMKFB020000181">
    <property type="protein sequence ID" value="KAL0152828.1"/>
    <property type="molecule type" value="Genomic_DNA"/>
</dbReference>
<protein>
    <submittedName>
        <fullName evidence="2">Uncharacterized protein</fullName>
    </submittedName>
</protein>
<comment type="caution">
    <text evidence="2">The sequence shown here is derived from an EMBL/GenBank/DDBJ whole genome shotgun (WGS) entry which is preliminary data.</text>
</comment>